<proteinExistence type="predicted"/>
<comment type="caution">
    <text evidence="1">The sequence shown here is derived from an EMBL/GenBank/DDBJ whole genome shotgun (WGS) entry which is preliminary data.</text>
</comment>
<gene>
    <name evidence="1" type="ORF">DERYTH_LOCUS15071</name>
</gene>
<name>A0A9N9NH33_9GLOM</name>
<feature type="non-terminal residue" evidence="1">
    <location>
        <position position="143"/>
    </location>
</feature>
<sequence length="143" mass="15629">MISKTEKQIQSPVYRFWDAIKFNKIVRSEPRTFLRPNYTTPTLTNNTTLNTPQTFQVQVNFKQANSEQCQILALTKFVSEVSKFGIDATSQIVGGLLSAADSVVNSTVGTVGSTVGSVVKGLGLKERATNQYVGAANYANDME</sequence>
<dbReference type="Proteomes" id="UP000789405">
    <property type="component" value="Unassembled WGS sequence"/>
</dbReference>
<dbReference type="AlphaFoldDB" id="A0A9N9NH33"/>
<dbReference type="EMBL" id="CAJVPY010011909">
    <property type="protein sequence ID" value="CAG8730479.1"/>
    <property type="molecule type" value="Genomic_DNA"/>
</dbReference>
<reference evidence="1" key="1">
    <citation type="submission" date="2021-06" db="EMBL/GenBank/DDBJ databases">
        <authorList>
            <person name="Kallberg Y."/>
            <person name="Tangrot J."/>
            <person name="Rosling A."/>
        </authorList>
    </citation>
    <scope>NUCLEOTIDE SEQUENCE</scope>
    <source>
        <strain evidence="1">MA453B</strain>
    </source>
</reference>
<accession>A0A9N9NH33</accession>
<protein>
    <submittedName>
        <fullName evidence="1">9730_t:CDS:1</fullName>
    </submittedName>
</protein>
<evidence type="ECO:0000313" key="1">
    <source>
        <dbReference type="EMBL" id="CAG8730479.1"/>
    </source>
</evidence>
<keyword evidence="2" id="KW-1185">Reference proteome</keyword>
<evidence type="ECO:0000313" key="2">
    <source>
        <dbReference type="Proteomes" id="UP000789405"/>
    </source>
</evidence>
<organism evidence="1 2">
    <name type="scientific">Dentiscutata erythropus</name>
    <dbReference type="NCBI Taxonomy" id="1348616"/>
    <lineage>
        <taxon>Eukaryota</taxon>
        <taxon>Fungi</taxon>
        <taxon>Fungi incertae sedis</taxon>
        <taxon>Mucoromycota</taxon>
        <taxon>Glomeromycotina</taxon>
        <taxon>Glomeromycetes</taxon>
        <taxon>Diversisporales</taxon>
        <taxon>Gigasporaceae</taxon>
        <taxon>Dentiscutata</taxon>
    </lineage>
</organism>